<dbReference type="Gene3D" id="1.25.40.10">
    <property type="entry name" value="Tetratricopeptide repeat domain"/>
    <property type="match status" value="1"/>
</dbReference>
<keyword evidence="2" id="KW-1185">Reference proteome</keyword>
<name>A0ABV2JTR8_9GAMM</name>
<dbReference type="InterPro" id="IPR010323">
    <property type="entry name" value="DUF924"/>
</dbReference>
<evidence type="ECO:0000313" key="1">
    <source>
        <dbReference type="EMBL" id="MET3652236.1"/>
    </source>
</evidence>
<dbReference type="Gene3D" id="1.20.58.320">
    <property type="entry name" value="TPR-like"/>
    <property type="match status" value="1"/>
</dbReference>
<dbReference type="EMBL" id="JBEPMU010000002">
    <property type="protein sequence ID" value="MET3652236.1"/>
    <property type="molecule type" value="Genomic_DNA"/>
</dbReference>
<comment type="caution">
    <text evidence="1">The sequence shown here is derived from an EMBL/GenBank/DDBJ whole genome shotgun (WGS) entry which is preliminary data.</text>
</comment>
<evidence type="ECO:0000313" key="2">
    <source>
        <dbReference type="Proteomes" id="UP001549184"/>
    </source>
</evidence>
<dbReference type="RefSeq" id="WP_354013623.1">
    <property type="nucleotide sequence ID" value="NZ_JBEPMU010000002.1"/>
</dbReference>
<accession>A0ABV2JTR8</accession>
<reference evidence="1 2" key="1">
    <citation type="submission" date="2024-06" db="EMBL/GenBank/DDBJ databases">
        <title>Sorghum-associated microbial communities from plants grown in Nebraska, USA.</title>
        <authorList>
            <person name="Schachtman D."/>
        </authorList>
    </citation>
    <scope>NUCLEOTIDE SEQUENCE [LARGE SCALE GENOMIC DNA]</scope>
    <source>
        <strain evidence="1 2">1073</strain>
    </source>
</reference>
<sequence>MPSTPADVLNFWFASDAEPHWYERNDAFDAAIGERFGDTLQAALRGDLDDWADTPEGWLALLIVRDQFSRNLYRNDARAWSGDPGTQVLALKGIARGHDQQLTPMQRVFAYMPLEHAESPVLQKHCVHLFEGLVASQPAAERPRYQNFLDYARRHHDVIEQFGRFPHRNAVLGRVDTSAEQAYLATPGAGF</sequence>
<dbReference type="InterPro" id="IPR011990">
    <property type="entry name" value="TPR-like_helical_dom_sf"/>
</dbReference>
<proteinExistence type="predicted"/>
<protein>
    <submittedName>
        <fullName evidence="1">Uncharacterized protein (DUF924 family)</fullName>
    </submittedName>
</protein>
<dbReference type="SUPFAM" id="SSF48452">
    <property type="entry name" value="TPR-like"/>
    <property type="match status" value="1"/>
</dbReference>
<dbReference type="Pfam" id="PF06041">
    <property type="entry name" value="DUF924"/>
    <property type="match status" value="1"/>
</dbReference>
<gene>
    <name evidence="1" type="ORF">ABIC75_001958</name>
</gene>
<dbReference type="Proteomes" id="UP001549184">
    <property type="component" value="Unassembled WGS sequence"/>
</dbReference>
<organism evidence="1 2">
    <name type="scientific">Dyella japonica</name>
    <dbReference type="NCBI Taxonomy" id="231455"/>
    <lineage>
        <taxon>Bacteria</taxon>
        <taxon>Pseudomonadati</taxon>
        <taxon>Pseudomonadota</taxon>
        <taxon>Gammaproteobacteria</taxon>
        <taxon>Lysobacterales</taxon>
        <taxon>Rhodanobacteraceae</taxon>
        <taxon>Dyella</taxon>
    </lineage>
</organism>